<reference evidence="3" key="1">
    <citation type="submission" date="2016-10" db="EMBL/GenBank/DDBJ databases">
        <authorList>
            <person name="Varghese N."/>
            <person name="Submissions S."/>
        </authorList>
    </citation>
    <scope>NUCLEOTIDE SEQUENCE [LARGE SCALE GENOMIC DNA]</scope>
    <source>
        <strain evidence="3">DSM 12111</strain>
    </source>
</reference>
<dbReference type="NCBIfam" id="NF004212">
    <property type="entry name" value="PRK05665.1"/>
    <property type="match status" value="1"/>
</dbReference>
<evidence type="ECO:0000313" key="2">
    <source>
        <dbReference type="EMBL" id="SED95207.1"/>
    </source>
</evidence>
<accession>A0A1H5EVI1</accession>
<dbReference type="Pfam" id="PF00117">
    <property type="entry name" value="GATase"/>
    <property type="match status" value="1"/>
</dbReference>
<dbReference type="InterPro" id="IPR017926">
    <property type="entry name" value="GATASE"/>
</dbReference>
<sequence length="242" mass="27412">MPLQICILETDVLRPELVDQYDSYGRMFEQLFARQPIAAEFKVYNVMEGHYPLDSERYDAYLVTGSKADSFGSDAWIQTLKTYLLERYNRGDKLLGVCFGHQLLALLLGGKAERAVQGWGVGIHQYRMANKPTWMSPDLEDLTLLISHQDQVTQLPENATLLASSEFCPIASYCIGDQVLCFQGHPEFVHDYSRALLDLRQKHIGEPAYSKGVDSLQHDHQGHTVAEWMMRFVAQGRAGLAE</sequence>
<dbReference type="CDD" id="cd01741">
    <property type="entry name" value="GATase1_1"/>
    <property type="match status" value="1"/>
</dbReference>
<dbReference type="Gene3D" id="3.40.50.880">
    <property type="match status" value="1"/>
</dbReference>
<dbReference type="OrthoDB" id="9813383at2"/>
<dbReference type="GO" id="GO:0005829">
    <property type="term" value="C:cytosol"/>
    <property type="evidence" value="ECO:0007669"/>
    <property type="project" value="TreeGrafter"/>
</dbReference>
<dbReference type="EMBL" id="FNSC01000001">
    <property type="protein sequence ID" value="SED95207.1"/>
    <property type="molecule type" value="Genomic_DNA"/>
</dbReference>
<dbReference type="STRING" id="53406.SAMN05421553_3709"/>
<name>A0A1H5EVI1_PSEAG</name>
<dbReference type="PANTHER" id="PTHR42695">
    <property type="entry name" value="GLUTAMINE AMIDOTRANSFERASE YLR126C-RELATED"/>
    <property type="match status" value="1"/>
</dbReference>
<evidence type="ECO:0000313" key="3">
    <source>
        <dbReference type="Proteomes" id="UP000242849"/>
    </source>
</evidence>
<dbReference type="RefSeq" id="WP_090385541.1">
    <property type="nucleotide sequence ID" value="NZ_CP156749.1"/>
</dbReference>
<protein>
    <submittedName>
        <fullName evidence="2">GMP synthase-Glutamine amidotransferase</fullName>
    </submittedName>
</protein>
<keyword evidence="3" id="KW-1185">Reference proteome</keyword>
<dbReference type="InterPro" id="IPR029062">
    <property type="entry name" value="Class_I_gatase-like"/>
</dbReference>
<dbReference type="PROSITE" id="PS51273">
    <property type="entry name" value="GATASE_TYPE_1"/>
    <property type="match status" value="1"/>
</dbReference>
<keyword evidence="2" id="KW-0315">Glutamine amidotransferase</keyword>
<organism evidence="2 3">
    <name type="scientific">Pseudomonas anguilliseptica</name>
    <dbReference type="NCBI Taxonomy" id="53406"/>
    <lineage>
        <taxon>Bacteria</taxon>
        <taxon>Pseudomonadati</taxon>
        <taxon>Pseudomonadota</taxon>
        <taxon>Gammaproteobacteria</taxon>
        <taxon>Pseudomonadales</taxon>
        <taxon>Pseudomonadaceae</taxon>
        <taxon>Pseudomonas</taxon>
    </lineage>
</organism>
<evidence type="ECO:0000259" key="1">
    <source>
        <dbReference type="Pfam" id="PF00117"/>
    </source>
</evidence>
<dbReference type="AlphaFoldDB" id="A0A1H5EVI1"/>
<gene>
    <name evidence="2" type="ORF">SAMN05421553_3709</name>
</gene>
<dbReference type="GO" id="GO:0016740">
    <property type="term" value="F:transferase activity"/>
    <property type="evidence" value="ECO:0007669"/>
    <property type="project" value="UniProtKB-KW"/>
</dbReference>
<dbReference type="Proteomes" id="UP000242849">
    <property type="component" value="Unassembled WGS sequence"/>
</dbReference>
<proteinExistence type="predicted"/>
<dbReference type="PANTHER" id="PTHR42695:SF5">
    <property type="entry name" value="GLUTAMINE AMIDOTRANSFERASE YLR126C-RELATED"/>
    <property type="match status" value="1"/>
</dbReference>
<keyword evidence="2" id="KW-0808">Transferase</keyword>
<dbReference type="InterPro" id="IPR044992">
    <property type="entry name" value="ChyE-like"/>
</dbReference>
<dbReference type="SUPFAM" id="SSF52317">
    <property type="entry name" value="Class I glutamine amidotransferase-like"/>
    <property type="match status" value="1"/>
</dbReference>
<feature type="domain" description="Glutamine amidotransferase" evidence="1">
    <location>
        <begin position="18"/>
        <end position="191"/>
    </location>
</feature>